<dbReference type="AlphaFoldDB" id="A0ABD1V468"/>
<dbReference type="Pfam" id="PF13041">
    <property type="entry name" value="PPR_2"/>
    <property type="match status" value="1"/>
</dbReference>
<dbReference type="InterPro" id="IPR046960">
    <property type="entry name" value="PPR_At4g14850-like_plant"/>
</dbReference>
<name>A0ABD1V468_9LAMI</name>
<evidence type="ECO:0000256" key="2">
    <source>
        <dbReference type="PROSITE-ProRule" id="PRU00708"/>
    </source>
</evidence>
<dbReference type="NCBIfam" id="TIGR00756">
    <property type="entry name" value="PPR"/>
    <property type="match status" value="1"/>
</dbReference>
<keyword evidence="5" id="KW-1185">Reference proteome</keyword>
<feature type="repeat" description="PPR" evidence="2">
    <location>
        <begin position="87"/>
        <end position="121"/>
    </location>
</feature>
<organism evidence="4 5">
    <name type="scientific">Abeliophyllum distichum</name>
    <dbReference type="NCBI Taxonomy" id="126358"/>
    <lineage>
        <taxon>Eukaryota</taxon>
        <taxon>Viridiplantae</taxon>
        <taxon>Streptophyta</taxon>
        <taxon>Embryophyta</taxon>
        <taxon>Tracheophyta</taxon>
        <taxon>Spermatophyta</taxon>
        <taxon>Magnoliopsida</taxon>
        <taxon>eudicotyledons</taxon>
        <taxon>Gunneridae</taxon>
        <taxon>Pentapetalae</taxon>
        <taxon>asterids</taxon>
        <taxon>lamiids</taxon>
        <taxon>Lamiales</taxon>
        <taxon>Oleaceae</taxon>
        <taxon>Forsythieae</taxon>
        <taxon>Abeliophyllum</taxon>
    </lineage>
</organism>
<reference evidence="5" key="1">
    <citation type="submission" date="2024-07" db="EMBL/GenBank/DDBJ databases">
        <title>Two chromosome-level genome assemblies of Korean endemic species Abeliophyllum distichum and Forsythia ovata (Oleaceae).</title>
        <authorList>
            <person name="Jang H."/>
        </authorList>
    </citation>
    <scope>NUCLEOTIDE SEQUENCE [LARGE SCALE GENOMIC DNA]</scope>
</reference>
<sequence>MPMQLPLHSLISPMIFSSVLGQIQSSLSLLRACKTIRELNIVHARIICRGSEQDHFLITQFISACSEFSPTSLNYVTGIFNRVISPNIYLWNTLIKVHCEKSDIDESFLFLKRMKKDSIVGPDKYTFSSLIKACSNALALTEGRILHGLSVRYGTEGDVFVGSSLIDLYGKCEEIKSAAQGV</sequence>
<feature type="chain" id="PRO_5044825703" evidence="3">
    <location>
        <begin position="22"/>
        <end position="182"/>
    </location>
</feature>
<accession>A0ABD1V468</accession>
<comment type="caution">
    <text evidence="4">The sequence shown here is derived from an EMBL/GenBank/DDBJ whole genome shotgun (WGS) entry which is preliminary data.</text>
</comment>
<feature type="signal peptide" evidence="3">
    <location>
        <begin position="1"/>
        <end position="21"/>
    </location>
</feature>
<dbReference type="Gene3D" id="1.25.40.10">
    <property type="entry name" value="Tetratricopeptide repeat domain"/>
    <property type="match status" value="1"/>
</dbReference>
<dbReference type="InterPro" id="IPR011990">
    <property type="entry name" value="TPR-like_helical_dom_sf"/>
</dbReference>
<keyword evidence="1" id="KW-0677">Repeat</keyword>
<gene>
    <name evidence="4" type="ORF">Adt_05465</name>
</gene>
<keyword evidence="3" id="KW-0732">Signal</keyword>
<dbReference type="PROSITE" id="PS51375">
    <property type="entry name" value="PPR"/>
    <property type="match status" value="1"/>
</dbReference>
<evidence type="ECO:0000313" key="4">
    <source>
        <dbReference type="EMBL" id="KAL2532114.1"/>
    </source>
</evidence>
<dbReference type="PANTHER" id="PTHR47926">
    <property type="entry name" value="PENTATRICOPEPTIDE REPEAT-CONTAINING PROTEIN"/>
    <property type="match status" value="1"/>
</dbReference>
<evidence type="ECO:0000256" key="3">
    <source>
        <dbReference type="SAM" id="SignalP"/>
    </source>
</evidence>
<evidence type="ECO:0000313" key="5">
    <source>
        <dbReference type="Proteomes" id="UP001604336"/>
    </source>
</evidence>
<evidence type="ECO:0000256" key="1">
    <source>
        <dbReference type="ARBA" id="ARBA00022737"/>
    </source>
</evidence>
<protein>
    <submittedName>
        <fullName evidence="4">Pentatricopeptide repeat-containing protein</fullName>
    </submittedName>
</protein>
<dbReference type="InterPro" id="IPR002885">
    <property type="entry name" value="PPR_rpt"/>
</dbReference>
<dbReference type="Proteomes" id="UP001604336">
    <property type="component" value="Unassembled WGS sequence"/>
</dbReference>
<proteinExistence type="predicted"/>
<dbReference type="PANTHER" id="PTHR47926:SF432">
    <property type="entry name" value="(WILD MALAYSIAN BANANA) HYPOTHETICAL PROTEIN"/>
    <property type="match status" value="1"/>
</dbReference>
<dbReference type="EMBL" id="JBFOLK010000002">
    <property type="protein sequence ID" value="KAL2532114.1"/>
    <property type="molecule type" value="Genomic_DNA"/>
</dbReference>